<proteinExistence type="predicted"/>
<accession>A0AAE0BHX8</accession>
<protein>
    <submittedName>
        <fullName evidence="1">Uncharacterized protein</fullName>
    </submittedName>
</protein>
<dbReference type="EMBL" id="LGRX02035130">
    <property type="protein sequence ID" value="KAK3236193.1"/>
    <property type="molecule type" value="Genomic_DNA"/>
</dbReference>
<evidence type="ECO:0000313" key="2">
    <source>
        <dbReference type="Proteomes" id="UP001190700"/>
    </source>
</evidence>
<keyword evidence="2" id="KW-1185">Reference proteome</keyword>
<comment type="caution">
    <text evidence="1">The sequence shown here is derived from an EMBL/GenBank/DDBJ whole genome shotgun (WGS) entry which is preliminary data.</text>
</comment>
<name>A0AAE0BHX8_9CHLO</name>
<evidence type="ECO:0000313" key="1">
    <source>
        <dbReference type="EMBL" id="KAK3236193.1"/>
    </source>
</evidence>
<organism evidence="1 2">
    <name type="scientific">Cymbomonas tetramitiformis</name>
    <dbReference type="NCBI Taxonomy" id="36881"/>
    <lineage>
        <taxon>Eukaryota</taxon>
        <taxon>Viridiplantae</taxon>
        <taxon>Chlorophyta</taxon>
        <taxon>Pyramimonadophyceae</taxon>
        <taxon>Pyramimonadales</taxon>
        <taxon>Pyramimonadaceae</taxon>
        <taxon>Cymbomonas</taxon>
    </lineage>
</organism>
<dbReference type="AlphaFoldDB" id="A0AAE0BHX8"/>
<gene>
    <name evidence="1" type="ORF">CYMTET_53648</name>
</gene>
<sequence>MQAAPLEPWLRWGCLLGDDKADRDGILEKLLSRLDNIEAFIKTQRMGGVPDSCRQRQGCFRGGGGRAVVQYGAPAVVRVGAAPGGVDIFAYGFAVVESDESEDDEIDVQEELRQLRAIQQVVPRHGGAAATGSDMRAGHIAHFSVPTEEFPGGVHLVPVRHAVTRTTPFVTLGAPISAVRFSLDAAEE</sequence>
<reference evidence="1 2" key="1">
    <citation type="journal article" date="2015" name="Genome Biol. Evol.">
        <title>Comparative Genomics of a Bacterivorous Green Alga Reveals Evolutionary Causalities and Consequences of Phago-Mixotrophic Mode of Nutrition.</title>
        <authorList>
            <person name="Burns J.A."/>
            <person name="Paasch A."/>
            <person name="Narechania A."/>
            <person name="Kim E."/>
        </authorList>
    </citation>
    <scope>NUCLEOTIDE SEQUENCE [LARGE SCALE GENOMIC DNA]</scope>
    <source>
        <strain evidence="1 2">PLY_AMNH</strain>
    </source>
</reference>
<dbReference type="Proteomes" id="UP001190700">
    <property type="component" value="Unassembled WGS sequence"/>
</dbReference>